<reference evidence="1" key="1">
    <citation type="journal article" date="2015" name="Nature">
        <title>Complex archaea that bridge the gap between prokaryotes and eukaryotes.</title>
        <authorList>
            <person name="Spang A."/>
            <person name="Saw J.H."/>
            <person name="Jorgensen S.L."/>
            <person name="Zaremba-Niedzwiedzka K."/>
            <person name="Martijn J."/>
            <person name="Lind A.E."/>
            <person name="van Eijk R."/>
            <person name="Schleper C."/>
            <person name="Guy L."/>
            <person name="Ettema T.J."/>
        </authorList>
    </citation>
    <scope>NUCLEOTIDE SEQUENCE</scope>
</reference>
<gene>
    <name evidence="1" type="ORF">LCGC14_2254070</name>
</gene>
<name>A0A0F9FWM8_9ZZZZ</name>
<dbReference type="AlphaFoldDB" id="A0A0F9FWM8"/>
<dbReference type="EMBL" id="LAZR01030793">
    <property type="protein sequence ID" value="KKL55572.1"/>
    <property type="molecule type" value="Genomic_DNA"/>
</dbReference>
<proteinExistence type="predicted"/>
<organism evidence="1">
    <name type="scientific">marine sediment metagenome</name>
    <dbReference type="NCBI Taxonomy" id="412755"/>
    <lineage>
        <taxon>unclassified sequences</taxon>
        <taxon>metagenomes</taxon>
        <taxon>ecological metagenomes</taxon>
    </lineage>
</organism>
<evidence type="ECO:0000313" key="1">
    <source>
        <dbReference type="EMBL" id="KKL55572.1"/>
    </source>
</evidence>
<comment type="caution">
    <text evidence="1">The sequence shown here is derived from an EMBL/GenBank/DDBJ whole genome shotgun (WGS) entry which is preliminary data.</text>
</comment>
<sequence length="145" mass="16783">MVVKIRWVKPEDRKDIDPGTAGFLEEEFVVLVKGRADEVTEAHERAHVGLGHQERGRVTARRYVEDEVDADLVTYAQMDRPRNIIKDLRGIVGTLVEEWGGSPAGAVRIIEEVFKKKGNRIPLRWRSDLKRLKMGIRRREEPRFL</sequence>
<accession>A0A0F9FWM8</accession>
<protein>
    <submittedName>
        <fullName evidence="1">Uncharacterized protein</fullName>
    </submittedName>
</protein>